<dbReference type="InterPro" id="IPR011047">
    <property type="entry name" value="Quinoprotein_ADH-like_sf"/>
</dbReference>
<dbReference type="Proteomes" id="UP000050525">
    <property type="component" value="Unassembled WGS sequence"/>
</dbReference>
<feature type="region of interest" description="Disordered" evidence="20">
    <location>
        <begin position="791"/>
        <end position="829"/>
    </location>
</feature>
<dbReference type="GO" id="GO:0016787">
    <property type="term" value="F:hydrolase activity"/>
    <property type="evidence" value="ECO:0007669"/>
    <property type="project" value="UniProtKB-KW"/>
</dbReference>
<dbReference type="SUPFAM" id="SSF50978">
    <property type="entry name" value="WD40 repeat-like"/>
    <property type="match status" value="1"/>
</dbReference>
<comment type="subunit">
    <text evidence="14">Homodimer; disulfide-linked. Interacts with DRG1 and DRG2.</text>
</comment>
<keyword evidence="4" id="KW-0963">Cytoplasm</keyword>
<dbReference type="InterPro" id="IPR003347">
    <property type="entry name" value="JmjC_dom"/>
</dbReference>
<dbReference type="EC" id="1.14.11.63" evidence="15"/>
<reference evidence="22 23" key="1">
    <citation type="journal article" date="2012" name="Genome Biol.">
        <title>Sequencing three crocodilian genomes to illuminate the evolution of archosaurs and amniotes.</title>
        <authorList>
            <person name="St John J.A."/>
            <person name="Braun E.L."/>
            <person name="Isberg S.R."/>
            <person name="Miles L.G."/>
            <person name="Chong A.Y."/>
            <person name="Gongora J."/>
            <person name="Dalzell P."/>
            <person name="Moran C."/>
            <person name="Bed'hom B."/>
            <person name="Abzhanov A."/>
            <person name="Burgess S.C."/>
            <person name="Cooksey A.M."/>
            <person name="Castoe T.A."/>
            <person name="Crawford N.G."/>
            <person name="Densmore L.D."/>
            <person name="Drew J.C."/>
            <person name="Edwards S.V."/>
            <person name="Faircloth B.C."/>
            <person name="Fujita M.K."/>
            <person name="Greenwold M.J."/>
            <person name="Hoffmann F.G."/>
            <person name="Howard J.M."/>
            <person name="Iguchi T."/>
            <person name="Janes D.E."/>
            <person name="Khan S.Y."/>
            <person name="Kohno S."/>
            <person name="de Koning A.J."/>
            <person name="Lance S.L."/>
            <person name="McCarthy F.M."/>
            <person name="McCormack J.E."/>
            <person name="Merchant M.E."/>
            <person name="Peterson D.G."/>
            <person name="Pollock D.D."/>
            <person name="Pourmand N."/>
            <person name="Raney B.J."/>
            <person name="Roessler K.A."/>
            <person name="Sanford J.R."/>
            <person name="Sawyer R.H."/>
            <person name="Schmidt C.J."/>
            <person name="Triplett E.W."/>
            <person name="Tuberville T.D."/>
            <person name="Venegas-Anaya M."/>
            <person name="Howard J.T."/>
            <person name="Jarvis E.D."/>
            <person name="Guillette L.J.Jr."/>
            <person name="Glenn T.C."/>
            <person name="Green R.E."/>
            <person name="Ray D.A."/>
        </authorList>
    </citation>
    <scope>NUCLEOTIDE SEQUENCE [LARGE SCALE GENOMIC DNA]</scope>
    <source>
        <strain evidence="22">KSC_2009_1</strain>
    </source>
</reference>
<keyword evidence="10" id="KW-0408">Iron</keyword>
<dbReference type="STRING" id="8496.A0A151MVC7"/>
<feature type="compositionally biased region" description="Low complexity" evidence="20">
    <location>
        <begin position="679"/>
        <end position="690"/>
    </location>
</feature>
<dbReference type="PANTHER" id="PTHR44813:SF1">
    <property type="entry name" value="MITOGEN-ACTIVATED PROTEIN KINASE-BINDING PROTEIN 1"/>
    <property type="match status" value="1"/>
</dbReference>
<evidence type="ECO:0000256" key="14">
    <source>
        <dbReference type="ARBA" id="ARBA00061908"/>
    </source>
</evidence>
<dbReference type="SUPFAM" id="SSF50998">
    <property type="entry name" value="Quinoprotein alcohol dehydrogenase-like"/>
    <property type="match status" value="1"/>
</dbReference>
<evidence type="ECO:0000256" key="9">
    <source>
        <dbReference type="ARBA" id="ARBA00023002"/>
    </source>
</evidence>
<evidence type="ECO:0000256" key="10">
    <source>
        <dbReference type="ARBA" id="ARBA00023004"/>
    </source>
</evidence>
<dbReference type="InterPro" id="IPR056161">
    <property type="entry name" value="WD40_MABP1-WDR62_1st"/>
</dbReference>
<dbReference type="GO" id="GO:0106155">
    <property type="term" value="F:peptidyl-lysine 3-dioxygenase activity"/>
    <property type="evidence" value="ECO:0007669"/>
    <property type="project" value="UniProtKB-EC"/>
</dbReference>
<dbReference type="Pfam" id="PF24780">
    <property type="entry name" value="WD40_MABP1-WDR62_1st"/>
    <property type="match status" value="1"/>
</dbReference>
<feature type="compositionally biased region" description="Low complexity" evidence="20">
    <location>
        <begin position="791"/>
        <end position="803"/>
    </location>
</feature>
<comment type="cofactor">
    <cofactor evidence="1">
        <name>Fe(2+)</name>
        <dbReference type="ChEBI" id="CHEBI:29033"/>
    </cofactor>
</comment>
<keyword evidence="12" id="KW-0539">Nucleus</keyword>
<evidence type="ECO:0000256" key="3">
    <source>
        <dbReference type="ARBA" id="ARBA00004496"/>
    </source>
</evidence>
<keyword evidence="8" id="KW-0378">Hydrolase</keyword>
<feature type="domain" description="JmjC" evidence="21">
    <location>
        <begin position="1594"/>
        <end position="1773"/>
    </location>
</feature>
<comment type="function">
    <text evidence="13">Bifunctional enzyme that acts both as an endopeptidase and 2-oxoglutarate-dependent monooxygenase. Endopeptidase that cleaves histones N-terminal tails at the carboxyl side of methylated arginine or lysine residues, to generate 'tailless nucleosomes', which may trigger transcription elongation. Preferentially recognizes and cleaves monomethylated and dimethylated arginine residues of histones H2, H3 and H4. After initial cleavage, continues to digest histones tails via its aminopeptidase activity. Additionally, may play a role in protein biosynthesis by modifying the translation machinery. Acts as a Fe(2+) and 2-oxoglutarate-dependent monooxygenase, catalyzing (S)-stereospecific hydroxylation at C-3 of 'Lys-22' of DRG1 and 'Lys-21' of DRG2 translation factors (TRAFAC), promoting their interaction with ribonucleic acids (RNA).</text>
</comment>
<feature type="region of interest" description="Disordered" evidence="20">
    <location>
        <begin position="655"/>
        <end position="704"/>
    </location>
</feature>
<dbReference type="PROSITE" id="PS50294">
    <property type="entry name" value="WD_REPEATS_REGION"/>
    <property type="match status" value="1"/>
</dbReference>
<dbReference type="InterPro" id="IPR036322">
    <property type="entry name" value="WD40_repeat_dom_sf"/>
</dbReference>
<dbReference type="EMBL" id="AKHW03004924">
    <property type="protein sequence ID" value="KYO28399.1"/>
    <property type="molecule type" value="Genomic_DNA"/>
</dbReference>
<dbReference type="InterPro" id="IPR001680">
    <property type="entry name" value="WD40_rpt"/>
</dbReference>
<feature type="region of interest" description="Disordered" evidence="20">
    <location>
        <begin position="1200"/>
        <end position="1230"/>
    </location>
</feature>
<dbReference type="InterPro" id="IPR041667">
    <property type="entry name" value="Cupin_8"/>
</dbReference>
<evidence type="ECO:0000313" key="22">
    <source>
        <dbReference type="EMBL" id="KYO28399.1"/>
    </source>
</evidence>
<dbReference type="InterPro" id="IPR056162">
    <property type="entry name" value="WD40_MABP1-WDR62_2nd"/>
</dbReference>
<keyword evidence="23" id="KW-1185">Reference proteome</keyword>
<feature type="region of interest" description="Disordered" evidence="20">
    <location>
        <begin position="1329"/>
        <end position="1373"/>
    </location>
</feature>
<evidence type="ECO:0000256" key="2">
    <source>
        <dbReference type="ARBA" id="ARBA00004123"/>
    </source>
</evidence>
<dbReference type="GO" id="GO:0005634">
    <property type="term" value="C:nucleus"/>
    <property type="evidence" value="ECO:0007669"/>
    <property type="project" value="UniProtKB-SubCell"/>
</dbReference>
<dbReference type="PROSITE" id="PS50082">
    <property type="entry name" value="WD_REPEATS_2"/>
    <property type="match status" value="2"/>
</dbReference>
<organism evidence="22 23">
    <name type="scientific">Alligator mississippiensis</name>
    <name type="common">American alligator</name>
    <dbReference type="NCBI Taxonomy" id="8496"/>
    <lineage>
        <taxon>Eukaryota</taxon>
        <taxon>Metazoa</taxon>
        <taxon>Chordata</taxon>
        <taxon>Craniata</taxon>
        <taxon>Vertebrata</taxon>
        <taxon>Euteleostomi</taxon>
        <taxon>Archelosauria</taxon>
        <taxon>Archosauria</taxon>
        <taxon>Crocodylia</taxon>
        <taxon>Alligatoridae</taxon>
        <taxon>Alligatorinae</taxon>
        <taxon>Alligator</taxon>
    </lineage>
</organism>
<feature type="repeat" description="WD" evidence="19">
    <location>
        <begin position="319"/>
        <end position="341"/>
    </location>
</feature>
<feature type="compositionally biased region" description="Acidic residues" evidence="20">
    <location>
        <begin position="694"/>
        <end position="704"/>
    </location>
</feature>
<dbReference type="SUPFAM" id="SSF51197">
    <property type="entry name" value="Clavaminate synthase-like"/>
    <property type="match status" value="1"/>
</dbReference>
<dbReference type="Pfam" id="PF24782">
    <property type="entry name" value="WD40_MABP1-WDR62_2nd"/>
    <property type="match status" value="1"/>
</dbReference>
<dbReference type="PROSITE" id="PS51184">
    <property type="entry name" value="JMJC"/>
    <property type="match status" value="1"/>
</dbReference>
<name>A0A151MVC7_ALLMI</name>
<dbReference type="SMART" id="SM00558">
    <property type="entry name" value="JmjC"/>
    <property type="match status" value="1"/>
</dbReference>
<evidence type="ECO:0000256" key="15">
    <source>
        <dbReference type="ARBA" id="ARBA00066577"/>
    </source>
</evidence>
<evidence type="ECO:0000256" key="7">
    <source>
        <dbReference type="ARBA" id="ARBA00022737"/>
    </source>
</evidence>
<evidence type="ECO:0000256" key="1">
    <source>
        <dbReference type="ARBA" id="ARBA00001954"/>
    </source>
</evidence>
<protein>
    <recommendedName>
        <fullName evidence="16">Bifunctional peptidase and (3S)-lysyl hydroxylase JMJD7</fullName>
        <ecNumber evidence="15">1.14.11.63</ecNumber>
    </recommendedName>
    <alternativeName>
        <fullName evidence="17">JmjC domain-containing protein 7</fullName>
    </alternativeName>
    <alternativeName>
        <fullName evidence="18">Jumonji domain-containing protein 7</fullName>
    </alternativeName>
</protein>
<dbReference type="GO" id="GO:0046330">
    <property type="term" value="P:positive regulation of JNK cascade"/>
    <property type="evidence" value="ECO:0007669"/>
    <property type="project" value="TreeGrafter"/>
</dbReference>
<dbReference type="InterPro" id="IPR014710">
    <property type="entry name" value="RmlC-like_jellyroll"/>
</dbReference>
<keyword evidence="7" id="KW-0677">Repeat</keyword>
<dbReference type="Gene3D" id="2.60.120.10">
    <property type="entry name" value="Jelly Rolls"/>
    <property type="match status" value="1"/>
</dbReference>
<feature type="region of interest" description="Disordered" evidence="20">
    <location>
        <begin position="1264"/>
        <end position="1309"/>
    </location>
</feature>
<dbReference type="FunFam" id="2.60.120.10:FF:000059">
    <property type="entry name" value="jmjC domain-containing protein 7"/>
    <property type="match status" value="1"/>
</dbReference>
<gene>
    <name evidence="22" type="primary">JMJD7</name>
    <name evidence="22" type="ORF">Y1Q_0015991</name>
</gene>
<sequence>MANCNEIKSWHHFIYLVTGESGHMPAVRVWDVAERTQVAELQEHKYGVACVSFSPSSKYIVSVGYQHDMIVNVWSWKKNIVVAANKVSSKVTAVSFSEDCSYFVTVGNRHIKFWYLDDSKTSKVNATVPLLGRSGLLGELRNNFFTDVACGRGKKADSTFCITSSGLLCEFNEKRLLDKWVELRTTVANCISVNHDYIFCGCADGTVRIFNPLNLHFVTTLPKPHFLGTDIASITEASRLFSGMTDAKYPDTIALTFDPTNQWLSCVYNDHSLYVWDVKDPKKVGKVYSALYHSSCVWSIEVYPEVKDNNQSYLPPSSFITCSSDNTIRLWNTESSNIHGSALHRNILSSDLMKIIYVDDNTQCLLDTDYNSGGSADKADTQVTDMKVGIRTVCVSPSGEHLASGDRIGTLRIYELQSLREMLKVEAHDSEILCLEYSKPDTGFKLLASASRDRLIHVLDAGKDYRLQQTLDEHSSSITAVKFAANDGKVRMISCGADKSIYFRTAQKTGNGVQFTRSHHIVRKTTLYDMDVDPSLKYAAIGCQDRNIRIFNISSGKQKKLYKGSQGEDGTLIKVQTDPSGLYIATSCSDKNLSIFDFYSGECVATMYGHSEIVTGMKFSNDCKHLISVSGDSCIFIWRLSSEMTINMRQRLADMKQRGKQVEKSPPCKTTGLSRHESVSVLSPVPALSSDSDKDGEDEGNDEDELHGLQSFQIQSNCNTERDLDPEFTLSRSLSYWEMRRTKEIAANQRSEATMNKMPRQRGRWSQPTSNIEMTVKSMLDLRQLESFSASRSVSRDSLSQTSNGDDKEEQADLPPHISMVGNSIAPEDSRPCVRPQVIRLVSCEEGVFSQELEPSGSEECVIYPEQDEILSTDTNSEFRVKALPHGKLSRSFHSNGCPDKHSPDSACSVDYGSSRLSSPDHPNEDSESTEPLSVDGISDLEGEGEEDAGTGMLEGEVPRTPDQEKFLKQHFETLSITGEKGGSCRTLERTENLSISSRFLSQSPALRHLSLSSSNLSLGQKSTESSAHLKQISADLLKNGHGPASTALENGSFLDSISSQRLIYTQRKRKSGLEASRIAMGPGRVITSFSEGIGNSVMRKSQSVHDLVREDKNPGVLSSAKERPQTLAVVEKDSKSNPCRTSPTSLLKMDGSSSLLIKDAKATKPKSYMNPTTSFRAKMSRSISVGENLHLSDFAETLTEGRTSPQVPEKNQLNPPSETEKNKPPLKENVPVKPALQQAVNCSSPKSFHSKLASSNRAHLILDIPKPLPDRPTLASFSPTTKSKTPLEPESPQSPAGGCKKKSSIPEGRASKRESLICVSVGLSKESPVGPVNENPSLRTDCQDEPGVTTPKLKEFSEGLHPSSPESRPPRCREEVSSISCVLENPPGLCPLDPIRPRSPTTVAASAQVSESSVSLEQCEHVVSELQDSMRKAIHLYHMVSTDMESSTDKDKIAGLLTETFTSMKKELDSLKEGAELSKAKKVVQRELSLAESVPYLESPLSPLEFHREWVCPNRPCIIHNAFDHWPALKKWTLPYLREVMGSKAVSVAVTPNGYADAVYQDRFVMPEERHMPFSSFLDIVEKKVTSPGVFYVQKQCSNLTEEFPELLGDVEPDIPWMSETLGKKPDAVNFWLGESGAVTSLHKDHYENLYCVISGEKHFLLHPPSDRPLIPYEFYLPATYHISENGSFKVVDKEAVDKVPWIPVDPLNPDLKRYPEYAQAKPLHCIVKAGEMLYLPSLWFHHVQQSHGCIAVNYWYDMEYDLKYSYYQLLDSLSEAVKLV</sequence>
<dbReference type="GO" id="GO:0043124">
    <property type="term" value="P:negative regulation of canonical NF-kappaB signal transduction"/>
    <property type="evidence" value="ECO:0007669"/>
    <property type="project" value="TreeGrafter"/>
</dbReference>
<feature type="region of interest" description="Disordered" evidence="20">
    <location>
        <begin position="892"/>
        <end position="959"/>
    </location>
</feature>
<proteinExistence type="predicted"/>
<comment type="caution">
    <text evidence="22">The sequence shown here is derived from an EMBL/GenBank/DDBJ whole genome shotgun (WGS) entry which is preliminary data.</text>
</comment>
<dbReference type="InterPro" id="IPR055292">
    <property type="entry name" value="MABP1"/>
</dbReference>
<evidence type="ECO:0000256" key="19">
    <source>
        <dbReference type="PROSITE-ProRule" id="PRU00221"/>
    </source>
</evidence>
<keyword evidence="6" id="KW-0479">Metal-binding</keyword>
<dbReference type="Gene3D" id="2.130.10.10">
    <property type="entry name" value="YVTN repeat-like/Quinoprotein amine dehydrogenase"/>
    <property type="match status" value="4"/>
</dbReference>
<evidence type="ECO:0000256" key="12">
    <source>
        <dbReference type="ARBA" id="ARBA00023242"/>
    </source>
</evidence>
<keyword evidence="5 19" id="KW-0853">WD repeat</keyword>
<dbReference type="GO" id="GO:0005737">
    <property type="term" value="C:cytoplasm"/>
    <property type="evidence" value="ECO:0007669"/>
    <property type="project" value="UniProtKB-SubCell"/>
</dbReference>
<evidence type="ECO:0000259" key="21">
    <source>
        <dbReference type="PROSITE" id="PS51184"/>
    </source>
</evidence>
<dbReference type="FunFam" id="2.130.10.10:FF:000091">
    <property type="entry name" value="mitogen-activated protein kinase-binding protein 1 isoform X1"/>
    <property type="match status" value="1"/>
</dbReference>
<evidence type="ECO:0000256" key="11">
    <source>
        <dbReference type="ARBA" id="ARBA00023157"/>
    </source>
</evidence>
<feature type="compositionally biased region" description="Polar residues" evidence="20">
    <location>
        <begin position="1201"/>
        <end position="1218"/>
    </location>
</feature>
<evidence type="ECO:0000313" key="23">
    <source>
        <dbReference type="Proteomes" id="UP000050525"/>
    </source>
</evidence>
<evidence type="ECO:0000256" key="13">
    <source>
        <dbReference type="ARBA" id="ARBA00054742"/>
    </source>
</evidence>
<dbReference type="InterPro" id="IPR015943">
    <property type="entry name" value="WD40/YVTN_repeat-like_dom_sf"/>
</dbReference>
<evidence type="ECO:0000256" key="16">
    <source>
        <dbReference type="ARBA" id="ARBA00071397"/>
    </source>
</evidence>
<evidence type="ECO:0000256" key="5">
    <source>
        <dbReference type="ARBA" id="ARBA00022574"/>
    </source>
</evidence>
<feature type="compositionally biased region" description="Acidic residues" evidence="20">
    <location>
        <begin position="939"/>
        <end position="949"/>
    </location>
</feature>
<accession>A0A151MVC7</accession>
<evidence type="ECO:0000256" key="18">
    <source>
        <dbReference type="ARBA" id="ARBA00082910"/>
    </source>
</evidence>
<evidence type="ECO:0000256" key="20">
    <source>
        <dbReference type="SAM" id="MobiDB-lite"/>
    </source>
</evidence>
<evidence type="ECO:0000256" key="17">
    <source>
        <dbReference type="ARBA" id="ARBA00078699"/>
    </source>
</evidence>
<feature type="repeat" description="WD" evidence="19">
    <location>
        <begin position="607"/>
        <end position="648"/>
    </location>
</feature>
<keyword evidence="9" id="KW-0560">Oxidoreductase</keyword>
<evidence type="ECO:0000256" key="4">
    <source>
        <dbReference type="ARBA" id="ARBA00022490"/>
    </source>
</evidence>
<evidence type="ECO:0000256" key="6">
    <source>
        <dbReference type="ARBA" id="ARBA00022723"/>
    </source>
</evidence>
<dbReference type="Pfam" id="PF13621">
    <property type="entry name" value="Cupin_8"/>
    <property type="match status" value="1"/>
</dbReference>
<feature type="compositionally biased region" description="Polar residues" evidence="20">
    <location>
        <begin position="1276"/>
        <end position="1285"/>
    </location>
</feature>
<dbReference type="GO" id="GO:0046872">
    <property type="term" value="F:metal ion binding"/>
    <property type="evidence" value="ECO:0007669"/>
    <property type="project" value="UniProtKB-KW"/>
</dbReference>
<dbReference type="PANTHER" id="PTHR44813">
    <property type="entry name" value="MITOGEN-ACTIVATED PROTEIN KINASE-BINDING PROTEIN 1"/>
    <property type="match status" value="1"/>
</dbReference>
<keyword evidence="11" id="KW-1015">Disulfide bond</keyword>
<comment type="subcellular location">
    <subcellularLocation>
        <location evidence="3">Cytoplasm</location>
    </subcellularLocation>
    <subcellularLocation>
        <location evidence="2">Nucleus</location>
    </subcellularLocation>
</comment>
<dbReference type="SMART" id="SM00320">
    <property type="entry name" value="WD40"/>
    <property type="match status" value="11"/>
</dbReference>
<evidence type="ECO:0000256" key="8">
    <source>
        <dbReference type="ARBA" id="ARBA00022801"/>
    </source>
</evidence>